<dbReference type="SMART" id="SM00450">
    <property type="entry name" value="RHOD"/>
    <property type="match status" value="1"/>
</dbReference>
<dbReference type="STRING" id="28091.SAMEA3174300_01700"/>
<dbReference type="Pfam" id="PF11127">
    <property type="entry name" value="YgaP-like_TM"/>
    <property type="match status" value="1"/>
</dbReference>
<dbReference type="KEGG" id="nwe:SAMEA3174300_1700"/>
<dbReference type="PROSITE" id="PS50206">
    <property type="entry name" value="RHODANESE_3"/>
    <property type="match status" value="1"/>
</dbReference>
<keyword evidence="1" id="KW-1133">Transmembrane helix</keyword>
<keyword evidence="1" id="KW-0812">Transmembrane</keyword>
<keyword evidence="1" id="KW-0472">Membrane</keyword>
<dbReference type="SUPFAM" id="SSF52821">
    <property type="entry name" value="Rhodanese/Cell cycle control phosphatase"/>
    <property type="match status" value="1"/>
</dbReference>
<evidence type="ECO:0000313" key="3">
    <source>
        <dbReference type="EMBL" id="VEJ51195.1"/>
    </source>
</evidence>
<name>A0A3S5F9R6_9NEIS</name>
<keyword evidence="4" id="KW-1185">Reference proteome</keyword>
<sequence>MADITTLSAREIQTKLQNGAVLIDIRSPDEYRREHIEGAVCLSPAQLPSSTDAKIQQASCLVFHCKSGMRTQHAAAQLAQYCAENGKEGFIMQKGLDGWKTAGFQTRINKSQPLEMMRQVQIAAGLLILTGAVLGWLVSPLFYLLCAFVGCGLLLAGVTGFCGMARLLALMPWNKPA</sequence>
<dbReference type="Gene3D" id="3.40.250.10">
    <property type="entry name" value="Rhodanese-like domain"/>
    <property type="match status" value="1"/>
</dbReference>
<dbReference type="OrthoDB" id="1445766at2"/>
<feature type="transmembrane region" description="Helical" evidence="1">
    <location>
        <begin position="120"/>
        <end position="136"/>
    </location>
</feature>
<dbReference type="InterPro" id="IPR050229">
    <property type="entry name" value="GlpE_sulfurtransferase"/>
</dbReference>
<protein>
    <submittedName>
        <fullName evidence="3">Inner membrane protein ygaP</fullName>
    </submittedName>
</protein>
<dbReference type="EMBL" id="LR134533">
    <property type="protein sequence ID" value="VEJ51195.1"/>
    <property type="molecule type" value="Genomic_DNA"/>
</dbReference>
<evidence type="ECO:0000313" key="4">
    <source>
        <dbReference type="Proteomes" id="UP000272771"/>
    </source>
</evidence>
<dbReference type="InterPro" id="IPR001763">
    <property type="entry name" value="Rhodanese-like_dom"/>
</dbReference>
<reference evidence="3 4" key="1">
    <citation type="submission" date="2018-12" db="EMBL/GenBank/DDBJ databases">
        <authorList>
            <consortium name="Pathogen Informatics"/>
        </authorList>
    </citation>
    <scope>NUCLEOTIDE SEQUENCE [LARGE SCALE GENOMIC DNA]</scope>
    <source>
        <strain evidence="3 4">NCTC12742</strain>
    </source>
</reference>
<organism evidence="3 4">
    <name type="scientific">Neisseria weaveri</name>
    <dbReference type="NCBI Taxonomy" id="28091"/>
    <lineage>
        <taxon>Bacteria</taxon>
        <taxon>Pseudomonadati</taxon>
        <taxon>Pseudomonadota</taxon>
        <taxon>Betaproteobacteria</taxon>
        <taxon>Neisseriales</taxon>
        <taxon>Neisseriaceae</taxon>
        <taxon>Neisseria</taxon>
    </lineage>
</organism>
<dbReference type="PANTHER" id="PTHR43031">
    <property type="entry name" value="FAD-DEPENDENT OXIDOREDUCTASE"/>
    <property type="match status" value="1"/>
</dbReference>
<proteinExistence type="predicted"/>
<gene>
    <name evidence="3" type="primary">ygaP</name>
    <name evidence="3" type="ORF">NCTC12742_01076</name>
</gene>
<dbReference type="Proteomes" id="UP000272771">
    <property type="component" value="Chromosome"/>
</dbReference>
<dbReference type="InterPro" id="IPR021309">
    <property type="entry name" value="YgaP-like_TM"/>
</dbReference>
<evidence type="ECO:0000256" key="1">
    <source>
        <dbReference type="SAM" id="Phobius"/>
    </source>
</evidence>
<accession>A0A3S5F9R6</accession>
<dbReference type="Pfam" id="PF00581">
    <property type="entry name" value="Rhodanese"/>
    <property type="match status" value="1"/>
</dbReference>
<feature type="transmembrane region" description="Helical" evidence="1">
    <location>
        <begin position="142"/>
        <end position="169"/>
    </location>
</feature>
<dbReference type="InterPro" id="IPR036873">
    <property type="entry name" value="Rhodanese-like_dom_sf"/>
</dbReference>
<dbReference type="Gene3D" id="6.10.140.1340">
    <property type="match status" value="1"/>
</dbReference>
<feature type="domain" description="Rhodanese" evidence="2">
    <location>
        <begin position="16"/>
        <end position="108"/>
    </location>
</feature>
<evidence type="ECO:0000259" key="2">
    <source>
        <dbReference type="PROSITE" id="PS50206"/>
    </source>
</evidence>
<dbReference type="PANTHER" id="PTHR43031:SF7">
    <property type="entry name" value="NITRIC OXIDE REDUCTASE FLRD-NAD(+) REDUCTASE"/>
    <property type="match status" value="1"/>
</dbReference>
<dbReference type="AlphaFoldDB" id="A0A3S5F9R6"/>
<dbReference type="RefSeq" id="WP_004284387.1">
    <property type="nucleotide sequence ID" value="NZ_CAUJRG010000013.1"/>
</dbReference>